<evidence type="ECO:0000313" key="1">
    <source>
        <dbReference type="EMBL" id="NEK16668.1"/>
    </source>
</evidence>
<name>A0A7K3VJ97_RHILE</name>
<sequence>MRRAGLSEFANGFDYRVRKEVVGHAFCSVGDERGIGDVSCKESHQLGHHAILFVVGEAAFSIFGQSLEQTEPPTIFIDLEVIVRQHGIFGGGGPISVADMR</sequence>
<comment type="caution">
    <text evidence="1">The sequence shown here is derived from an EMBL/GenBank/DDBJ whole genome shotgun (WGS) entry which is preliminary data.</text>
</comment>
<accession>A0A7K3VJ97</accession>
<dbReference type="RefSeq" id="WP_164047519.1">
    <property type="nucleotide sequence ID" value="NZ_WUFV01000009.1"/>
</dbReference>
<dbReference type="EMBL" id="WUFV01000009">
    <property type="protein sequence ID" value="NEK16668.1"/>
    <property type="molecule type" value="Genomic_DNA"/>
</dbReference>
<dbReference type="AlphaFoldDB" id="A0A7K3VJ97"/>
<protein>
    <submittedName>
        <fullName evidence="1">Uncharacterized protein</fullName>
    </submittedName>
</protein>
<dbReference type="Proteomes" id="UP000471705">
    <property type="component" value="Unassembled WGS sequence"/>
</dbReference>
<proteinExistence type="predicted"/>
<gene>
    <name evidence="1" type="ORF">GR257_17625</name>
</gene>
<evidence type="ECO:0000313" key="2">
    <source>
        <dbReference type="Proteomes" id="UP000471705"/>
    </source>
</evidence>
<reference evidence="1 2" key="1">
    <citation type="submission" date="2019-12" db="EMBL/GenBank/DDBJ databases">
        <title>Rhizobium genotypes associated with high levels of biological nitrogen fixation by grain legumes in a temperate-maritime cropping system.</title>
        <authorList>
            <person name="Maluk M."/>
            <person name="Francesc Ferrando Molina F."/>
            <person name="Lopez Del Egido L."/>
            <person name="Lafos M."/>
            <person name="Langarica-Fuentes A."/>
            <person name="Gebre Yohannes G."/>
            <person name="Young M.W."/>
            <person name="Martin P."/>
            <person name="Gantlett R."/>
            <person name="Kenicer G."/>
            <person name="Hawes C."/>
            <person name="Begg G.S."/>
            <person name="Quilliam R.S."/>
            <person name="Squire G.R."/>
            <person name="Poole P.S."/>
            <person name="Young P.W."/>
            <person name="Iannetta P.M."/>
            <person name="James E.K."/>
        </authorList>
    </citation>
    <scope>NUCLEOTIDE SEQUENCE [LARGE SCALE GENOMIC DNA]</scope>
    <source>
        <strain evidence="1 2">JHI54</strain>
    </source>
</reference>
<organism evidence="1 2">
    <name type="scientific">Rhizobium leguminosarum</name>
    <dbReference type="NCBI Taxonomy" id="384"/>
    <lineage>
        <taxon>Bacteria</taxon>
        <taxon>Pseudomonadati</taxon>
        <taxon>Pseudomonadota</taxon>
        <taxon>Alphaproteobacteria</taxon>
        <taxon>Hyphomicrobiales</taxon>
        <taxon>Rhizobiaceae</taxon>
        <taxon>Rhizobium/Agrobacterium group</taxon>
        <taxon>Rhizobium</taxon>
    </lineage>
</organism>